<keyword evidence="3" id="KW-0472">Membrane</keyword>
<dbReference type="PROSITE" id="PS51885">
    <property type="entry name" value="NEPRILYSIN"/>
    <property type="match status" value="1"/>
</dbReference>
<dbReference type="Pfam" id="PF05649">
    <property type="entry name" value="Peptidase_M13_N"/>
    <property type="match status" value="1"/>
</dbReference>
<keyword evidence="3" id="KW-1133">Transmembrane helix</keyword>
<dbReference type="InterPro" id="IPR000718">
    <property type="entry name" value="Peptidase_M13"/>
</dbReference>
<feature type="region of interest" description="Disordered" evidence="2">
    <location>
        <begin position="1"/>
        <end position="32"/>
    </location>
</feature>
<dbReference type="EMBL" id="OB663701">
    <property type="protein sequence ID" value="CAD7231622.1"/>
    <property type="molecule type" value="Genomic_DNA"/>
</dbReference>
<accession>A0A7R8WH80</accession>
<dbReference type="PANTHER" id="PTHR11733:SF167">
    <property type="entry name" value="FI17812P1-RELATED"/>
    <property type="match status" value="1"/>
</dbReference>
<dbReference type="Gene3D" id="3.40.390.10">
    <property type="entry name" value="Collagenase (Catalytic Domain)"/>
    <property type="match status" value="1"/>
</dbReference>
<evidence type="ECO:0000256" key="3">
    <source>
        <dbReference type="SAM" id="Phobius"/>
    </source>
</evidence>
<dbReference type="GO" id="GO:0016485">
    <property type="term" value="P:protein processing"/>
    <property type="evidence" value="ECO:0007669"/>
    <property type="project" value="TreeGrafter"/>
</dbReference>
<name>A0A7R8WH80_9CRUS</name>
<gene>
    <name evidence="4" type="ORF">CTOB1V02_LOCUS9469</name>
</gene>
<dbReference type="InterPro" id="IPR042089">
    <property type="entry name" value="Peptidase_M13_dom_2"/>
</dbReference>
<comment type="similarity">
    <text evidence="1">Belongs to the peptidase M13 family.</text>
</comment>
<reference evidence="4" key="1">
    <citation type="submission" date="2020-11" db="EMBL/GenBank/DDBJ databases">
        <authorList>
            <person name="Tran Van P."/>
        </authorList>
    </citation>
    <scope>NUCLEOTIDE SEQUENCE</scope>
</reference>
<protein>
    <submittedName>
        <fullName evidence="4">Uncharacterized protein</fullName>
    </submittedName>
</protein>
<dbReference type="GO" id="GO:0005886">
    <property type="term" value="C:plasma membrane"/>
    <property type="evidence" value="ECO:0007669"/>
    <property type="project" value="TreeGrafter"/>
</dbReference>
<dbReference type="GO" id="GO:0004222">
    <property type="term" value="F:metalloendopeptidase activity"/>
    <property type="evidence" value="ECO:0007669"/>
    <property type="project" value="InterPro"/>
</dbReference>
<keyword evidence="3" id="KW-0812">Transmembrane</keyword>
<proteinExistence type="inferred from homology"/>
<feature type="compositionally biased region" description="Polar residues" evidence="2">
    <location>
        <begin position="1"/>
        <end position="16"/>
    </location>
</feature>
<dbReference type="SUPFAM" id="SSF55486">
    <property type="entry name" value="Metalloproteases ('zincins'), catalytic domain"/>
    <property type="match status" value="1"/>
</dbReference>
<dbReference type="OrthoDB" id="6475849at2759"/>
<dbReference type="InterPro" id="IPR024079">
    <property type="entry name" value="MetalloPept_cat_dom_sf"/>
</dbReference>
<organism evidence="4">
    <name type="scientific">Cyprideis torosa</name>
    <dbReference type="NCBI Taxonomy" id="163714"/>
    <lineage>
        <taxon>Eukaryota</taxon>
        <taxon>Metazoa</taxon>
        <taxon>Ecdysozoa</taxon>
        <taxon>Arthropoda</taxon>
        <taxon>Crustacea</taxon>
        <taxon>Oligostraca</taxon>
        <taxon>Ostracoda</taxon>
        <taxon>Podocopa</taxon>
        <taxon>Podocopida</taxon>
        <taxon>Cytherocopina</taxon>
        <taxon>Cytheroidea</taxon>
        <taxon>Cytherideidae</taxon>
        <taxon>Cyprideis</taxon>
    </lineage>
</organism>
<evidence type="ECO:0000256" key="2">
    <source>
        <dbReference type="SAM" id="MobiDB-lite"/>
    </source>
</evidence>
<evidence type="ECO:0000256" key="1">
    <source>
        <dbReference type="ARBA" id="ARBA00007357"/>
    </source>
</evidence>
<evidence type="ECO:0000313" key="4">
    <source>
        <dbReference type="EMBL" id="CAD7231622.1"/>
    </source>
</evidence>
<dbReference type="InterPro" id="IPR008753">
    <property type="entry name" value="Peptidase_M13_N"/>
</dbReference>
<dbReference type="PANTHER" id="PTHR11733">
    <property type="entry name" value="ZINC METALLOPROTEASE FAMILY M13 NEPRILYSIN-RELATED"/>
    <property type="match status" value="1"/>
</dbReference>
<dbReference type="Gene3D" id="1.10.1380.10">
    <property type="entry name" value="Neutral endopeptidase , domain2"/>
    <property type="match status" value="1"/>
</dbReference>
<feature type="transmembrane region" description="Helical" evidence="3">
    <location>
        <begin position="64"/>
        <end position="85"/>
    </location>
</feature>
<dbReference type="AlphaFoldDB" id="A0A7R8WH80"/>
<sequence length="498" mass="56483">MTVISFQTDGNTTSVENPGYADSSDAGAGTNAAHKSTDQSALLSNISMPQNVVLFRRTFNTKGLLAVICLCLSLISLVLLITSIAEAQSGSSTAYGVSSKDLCLSTDCLAQSGRMNELMDGSANPCTDFYQYACGNFFKKDKIRNHESFRTLYETTRYDNSRKTMDLLYESIPRNRDFPGSAEYKLKPSCSFLLSADQLGGADIFNTWTSSTGNFNRVFLGVSINHWAHVFFRYFYYKKKDSGKVVLQLEASDWLPFGRNNHFSNGTADYDTKVGIYKSGIMNITELLQRDGNIQGSEEEKRRKRQAFADDVFNFEHRLAMMHKTKETQDVELTVSQLSALAPQLDWMGLINGIYAPDMRDSNEIIGIEKGGIEGLNNILSISTESEKHNFMIWRLIYRYMSSLNSDYIHVQNMLRKYLTNFVYTPPTREVNAMKIPVGYPPLLQDNSALDSMYSEFEVSTSNFFETNVKYNKHHHVLFKAIMKGDYWDKRWTLAAYE</sequence>